<dbReference type="InterPro" id="IPR052032">
    <property type="entry name" value="ATP-dep_AA_Ligase"/>
</dbReference>
<protein>
    <submittedName>
        <fullName evidence="7">Formate-dependent phosphoribosylglycinamide formyltransferase (GAR transformylase)</fullName>
    </submittedName>
</protein>
<dbReference type="AlphaFoldDB" id="A0A7W7I1Q4"/>
<dbReference type="SUPFAM" id="SSF56059">
    <property type="entry name" value="Glutathione synthetase ATP-binding domain-like"/>
    <property type="match status" value="1"/>
</dbReference>
<evidence type="ECO:0000256" key="1">
    <source>
        <dbReference type="ARBA" id="ARBA00022598"/>
    </source>
</evidence>
<keyword evidence="4 5" id="KW-0067">ATP-binding</keyword>
<dbReference type="GO" id="GO:0005524">
    <property type="term" value="F:ATP binding"/>
    <property type="evidence" value="ECO:0007669"/>
    <property type="project" value="UniProtKB-UniRule"/>
</dbReference>
<dbReference type="GO" id="GO:0046872">
    <property type="term" value="F:metal ion binding"/>
    <property type="evidence" value="ECO:0007669"/>
    <property type="project" value="InterPro"/>
</dbReference>
<keyword evidence="3" id="KW-0658">Purine biosynthesis</keyword>
<dbReference type="PANTHER" id="PTHR43585">
    <property type="entry name" value="FUMIPYRROLE BIOSYNTHESIS PROTEIN C"/>
    <property type="match status" value="1"/>
</dbReference>
<dbReference type="InterPro" id="IPR013815">
    <property type="entry name" value="ATP_grasp_subdomain_1"/>
</dbReference>
<evidence type="ECO:0000313" key="8">
    <source>
        <dbReference type="Proteomes" id="UP000578112"/>
    </source>
</evidence>
<proteinExistence type="predicted"/>
<dbReference type="GO" id="GO:0016740">
    <property type="term" value="F:transferase activity"/>
    <property type="evidence" value="ECO:0007669"/>
    <property type="project" value="UniProtKB-KW"/>
</dbReference>
<accession>A0A7W7I1Q4</accession>
<keyword evidence="1" id="KW-0436">Ligase</keyword>
<keyword evidence="8" id="KW-1185">Reference proteome</keyword>
<feature type="domain" description="ATP-grasp" evidence="6">
    <location>
        <begin position="116"/>
        <end position="313"/>
    </location>
</feature>
<organism evidence="7 8">
    <name type="scientific">Actinoplanes digitatis</name>
    <dbReference type="NCBI Taxonomy" id="1868"/>
    <lineage>
        <taxon>Bacteria</taxon>
        <taxon>Bacillati</taxon>
        <taxon>Actinomycetota</taxon>
        <taxon>Actinomycetes</taxon>
        <taxon>Micromonosporales</taxon>
        <taxon>Micromonosporaceae</taxon>
        <taxon>Actinoplanes</taxon>
    </lineage>
</organism>
<evidence type="ECO:0000313" key="7">
    <source>
        <dbReference type="EMBL" id="MBB4764799.1"/>
    </source>
</evidence>
<evidence type="ECO:0000256" key="5">
    <source>
        <dbReference type="PROSITE-ProRule" id="PRU00409"/>
    </source>
</evidence>
<evidence type="ECO:0000256" key="3">
    <source>
        <dbReference type="ARBA" id="ARBA00022755"/>
    </source>
</evidence>
<keyword evidence="2 5" id="KW-0547">Nucleotide-binding</keyword>
<dbReference type="InterPro" id="IPR011761">
    <property type="entry name" value="ATP-grasp"/>
</dbReference>
<evidence type="ECO:0000256" key="4">
    <source>
        <dbReference type="ARBA" id="ARBA00022840"/>
    </source>
</evidence>
<dbReference type="Proteomes" id="UP000578112">
    <property type="component" value="Unassembled WGS sequence"/>
</dbReference>
<gene>
    <name evidence="7" type="ORF">BJ971_005355</name>
</gene>
<dbReference type="InterPro" id="IPR003135">
    <property type="entry name" value="ATP-grasp_carboxylate-amine"/>
</dbReference>
<name>A0A7W7I1Q4_9ACTN</name>
<dbReference type="GO" id="GO:0016874">
    <property type="term" value="F:ligase activity"/>
    <property type="evidence" value="ECO:0007669"/>
    <property type="project" value="UniProtKB-KW"/>
</dbReference>
<sequence length="408" mass="44844">MNIVLIEPAFPPTQRHFARALAEVGATVIGVGERHVDALDDQLKSWMTHYHQVPNVTDVGALTDTVRWIQDKVWVDRLEATIEAHTLAAAQVRENCTIPGTSARTAWLCRDKPSMKEVLRSAGVPTAASTAASTAEQVHEFADAIGYPLILKPRTGAGAQDTIRVDNREQLDEALGRFGGQHVSSIAVEEFVEGHEGFYDTVSIDGHAALDFVSHYYPNVLEAMRTRWISPQFVSTNRVDSPSSDYAELREMGARVNEALGIGTSATHMEWFFGPKGLRFSEIGCRPPGVGAWDLYSAGNDLDIYREWANAVVHGHIATRPSRQFATGIVALRPDRDGNITGYSGVDDVQARSGQWVIDAHLPPPGTPTQPVEAGYWANAYVRMRHPDYDTLRELLDDVGRTVQVHAG</sequence>
<dbReference type="Gene3D" id="3.30.1490.20">
    <property type="entry name" value="ATP-grasp fold, A domain"/>
    <property type="match status" value="1"/>
</dbReference>
<dbReference type="EMBL" id="JACHNH010000001">
    <property type="protein sequence ID" value="MBB4764799.1"/>
    <property type="molecule type" value="Genomic_DNA"/>
</dbReference>
<evidence type="ECO:0000256" key="2">
    <source>
        <dbReference type="ARBA" id="ARBA00022741"/>
    </source>
</evidence>
<dbReference type="PANTHER" id="PTHR43585:SF2">
    <property type="entry name" value="ATP-GRASP ENZYME FSQD"/>
    <property type="match status" value="1"/>
</dbReference>
<evidence type="ECO:0000259" key="6">
    <source>
        <dbReference type="PROSITE" id="PS50975"/>
    </source>
</evidence>
<dbReference type="RefSeq" id="WP_184995948.1">
    <property type="nucleotide sequence ID" value="NZ_BOMK01000003.1"/>
</dbReference>
<comment type="caution">
    <text evidence="7">The sequence shown here is derived from an EMBL/GenBank/DDBJ whole genome shotgun (WGS) entry which is preliminary data.</text>
</comment>
<dbReference type="GO" id="GO:0006164">
    <property type="term" value="P:purine nucleotide biosynthetic process"/>
    <property type="evidence" value="ECO:0007669"/>
    <property type="project" value="UniProtKB-KW"/>
</dbReference>
<dbReference type="Gene3D" id="3.30.470.20">
    <property type="entry name" value="ATP-grasp fold, B domain"/>
    <property type="match status" value="1"/>
</dbReference>
<dbReference type="Gene3D" id="3.40.50.20">
    <property type="match status" value="1"/>
</dbReference>
<keyword evidence="7" id="KW-0808">Transferase</keyword>
<dbReference type="Pfam" id="PF02222">
    <property type="entry name" value="ATP-grasp"/>
    <property type="match status" value="1"/>
</dbReference>
<reference evidence="7 8" key="1">
    <citation type="submission" date="2020-08" db="EMBL/GenBank/DDBJ databases">
        <title>Sequencing the genomes of 1000 actinobacteria strains.</title>
        <authorList>
            <person name="Klenk H.-P."/>
        </authorList>
    </citation>
    <scope>NUCLEOTIDE SEQUENCE [LARGE SCALE GENOMIC DNA]</scope>
    <source>
        <strain evidence="7 8">DSM 43149</strain>
    </source>
</reference>
<dbReference type="PROSITE" id="PS50975">
    <property type="entry name" value="ATP_GRASP"/>
    <property type="match status" value="1"/>
</dbReference>